<evidence type="ECO:0000313" key="2">
    <source>
        <dbReference type="EMBL" id="MDG5482005.1"/>
    </source>
</evidence>
<keyword evidence="3" id="KW-1185">Reference proteome</keyword>
<comment type="caution">
    <text evidence="2">The sequence shown here is derived from an EMBL/GenBank/DDBJ whole genome shotgun (WGS) entry which is preliminary data.</text>
</comment>
<feature type="domain" description="VOC" evidence="1">
    <location>
        <begin position="14"/>
        <end position="129"/>
    </location>
</feature>
<dbReference type="Proteomes" id="UP001154266">
    <property type="component" value="Unassembled WGS sequence"/>
</dbReference>
<dbReference type="SUPFAM" id="SSF54593">
    <property type="entry name" value="Glyoxalase/Bleomycin resistance protein/Dihydroxybiphenyl dioxygenase"/>
    <property type="match status" value="1"/>
</dbReference>
<dbReference type="Pfam" id="PF00903">
    <property type="entry name" value="Glyoxalase"/>
    <property type="match status" value="1"/>
</dbReference>
<evidence type="ECO:0000313" key="3">
    <source>
        <dbReference type="Proteomes" id="UP001154266"/>
    </source>
</evidence>
<gene>
    <name evidence="2" type="ORF">MNO81_04255</name>
</gene>
<protein>
    <submittedName>
        <fullName evidence="2">VOC family protein</fullName>
    </submittedName>
</protein>
<organism evidence="2 3">
    <name type="scientific">Mycolicibacterium gadium</name>
    <name type="common">Mycobacterium gadium</name>
    <dbReference type="NCBI Taxonomy" id="1794"/>
    <lineage>
        <taxon>Bacteria</taxon>
        <taxon>Bacillati</taxon>
        <taxon>Actinomycetota</taxon>
        <taxon>Actinomycetes</taxon>
        <taxon>Mycobacteriales</taxon>
        <taxon>Mycobacteriaceae</taxon>
        <taxon>Mycolicibacterium</taxon>
    </lineage>
</organism>
<dbReference type="Gene3D" id="3.10.180.10">
    <property type="entry name" value="2,3-Dihydroxybiphenyl 1,2-Dioxygenase, domain 1"/>
    <property type="match status" value="1"/>
</dbReference>
<name>A0ABT6GKR7_MYCGU</name>
<reference evidence="2" key="1">
    <citation type="journal article" date="2023" name="Environ. Microbiol.">
        <title>The 2-methylpropene degradation pathway in Mycobacteriaceae family strains.</title>
        <authorList>
            <person name="Helbich S."/>
            <person name="Barrantes I."/>
            <person name="Dos Anjos Borges L.G."/>
            <person name="Pieper D.H."/>
            <person name="Vainshtein Y."/>
            <person name="Sohn K."/>
            <person name="Engesser K.H."/>
        </authorList>
    </citation>
    <scope>NUCLEOTIDE SEQUENCE</scope>
    <source>
        <strain evidence="2">IBE100</strain>
    </source>
</reference>
<evidence type="ECO:0000259" key="1">
    <source>
        <dbReference type="PROSITE" id="PS51819"/>
    </source>
</evidence>
<dbReference type="InterPro" id="IPR037523">
    <property type="entry name" value="VOC_core"/>
</dbReference>
<dbReference type="InterPro" id="IPR004360">
    <property type="entry name" value="Glyas_Fos-R_dOase_dom"/>
</dbReference>
<proteinExistence type="predicted"/>
<sequence>MMRTNDSTRVGTTTVASVVMRVAELNRSLNFYRDVFGCRIAVREPDSALLLTRDGFQIYLHATGRFLRPRPTPIGIQYLMWATDSHAEFERVTARLRRQDRDTFTYTEREVTFVEGCDPDHGRVIVAYPSPSRLPRGSIASRIRGTVRARRASAVAPVGR</sequence>
<accession>A0ABT6GKR7</accession>
<dbReference type="PROSITE" id="PS51819">
    <property type="entry name" value="VOC"/>
    <property type="match status" value="1"/>
</dbReference>
<dbReference type="EMBL" id="JAKZMO010000003">
    <property type="protein sequence ID" value="MDG5482005.1"/>
    <property type="molecule type" value="Genomic_DNA"/>
</dbReference>
<dbReference type="InterPro" id="IPR029068">
    <property type="entry name" value="Glyas_Bleomycin-R_OHBP_Dase"/>
</dbReference>